<evidence type="ECO:0000259" key="9">
    <source>
        <dbReference type="PROSITE" id="PS51085"/>
    </source>
</evidence>
<dbReference type="Pfam" id="PF00111">
    <property type="entry name" value="Fer2"/>
    <property type="match status" value="1"/>
</dbReference>
<dbReference type="PROSITE" id="PS51384">
    <property type="entry name" value="FAD_FR"/>
    <property type="match status" value="1"/>
</dbReference>
<dbReference type="InterPro" id="IPR039261">
    <property type="entry name" value="FNR_nucleotide-bd"/>
</dbReference>
<keyword evidence="7" id="KW-0408">Iron</keyword>
<evidence type="ECO:0000313" key="12">
    <source>
        <dbReference type="Proteomes" id="UP000238196"/>
    </source>
</evidence>
<dbReference type="GO" id="GO:0046872">
    <property type="term" value="F:metal ion binding"/>
    <property type="evidence" value="ECO:0007669"/>
    <property type="project" value="UniProtKB-KW"/>
</dbReference>
<dbReference type="AlphaFoldDB" id="A0A2S5KWZ7"/>
<evidence type="ECO:0000256" key="8">
    <source>
        <dbReference type="ARBA" id="ARBA00023014"/>
    </source>
</evidence>
<dbReference type="GO" id="GO:0051537">
    <property type="term" value="F:2 iron, 2 sulfur cluster binding"/>
    <property type="evidence" value="ECO:0007669"/>
    <property type="project" value="UniProtKB-KW"/>
</dbReference>
<evidence type="ECO:0000259" key="10">
    <source>
        <dbReference type="PROSITE" id="PS51384"/>
    </source>
</evidence>
<evidence type="ECO:0000256" key="2">
    <source>
        <dbReference type="ARBA" id="ARBA00022630"/>
    </source>
</evidence>
<accession>A0A2S5KWZ7</accession>
<dbReference type="EMBL" id="PRLP01000005">
    <property type="protein sequence ID" value="PPC79162.1"/>
    <property type="molecule type" value="Genomic_DNA"/>
</dbReference>
<dbReference type="PANTHER" id="PTHR47354">
    <property type="entry name" value="NADH OXIDOREDUCTASE HCR"/>
    <property type="match status" value="1"/>
</dbReference>
<keyword evidence="4" id="KW-0001">2Fe-2S</keyword>
<comment type="cofactor">
    <cofactor evidence="1">
        <name>FMN</name>
        <dbReference type="ChEBI" id="CHEBI:58210"/>
    </cofactor>
</comment>
<dbReference type="Gene3D" id="3.40.50.80">
    <property type="entry name" value="Nucleotide-binding domain of ferredoxin-NADP reductase (FNR) module"/>
    <property type="match status" value="1"/>
</dbReference>
<evidence type="ECO:0000256" key="7">
    <source>
        <dbReference type="ARBA" id="ARBA00023004"/>
    </source>
</evidence>
<dbReference type="GO" id="GO:0016491">
    <property type="term" value="F:oxidoreductase activity"/>
    <property type="evidence" value="ECO:0007669"/>
    <property type="project" value="UniProtKB-KW"/>
</dbReference>
<dbReference type="InterPro" id="IPR054582">
    <property type="entry name" value="DmmA-like_N"/>
</dbReference>
<organism evidence="11 12">
    <name type="scientific">Proteobacteria bacterium 228</name>
    <dbReference type="NCBI Taxonomy" id="2083153"/>
    <lineage>
        <taxon>Bacteria</taxon>
        <taxon>Pseudomonadati</taxon>
        <taxon>Pseudomonadota</taxon>
    </lineage>
</organism>
<dbReference type="InterPro" id="IPR001041">
    <property type="entry name" value="2Fe-2S_ferredoxin-type"/>
</dbReference>
<keyword evidence="8" id="KW-0411">Iron-sulfur</keyword>
<evidence type="ECO:0000256" key="3">
    <source>
        <dbReference type="ARBA" id="ARBA00022643"/>
    </source>
</evidence>
<evidence type="ECO:0000256" key="6">
    <source>
        <dbReference type="ARBA" id="ARBA00023002"/>
    </source>
</evidence>
<dbReference type="InterPro" id="IPR017927">
    <property type="entry name" value="FAD-bd_FR_type"/>
</dbReference>
<evidence type="ECO:0000256" key="1">
    <source>
        <dbReference type="ARBA" id="ARBA00001917"/>
    </source>
</evidence>
<dbReference type="PROSITE" id="PS51085">
    <property type="entry name" value="2FE2S_FER_2"/>
    <property type="match status" value="1"/>
</dbReference>
<gene>
    <name evidence="11" type="ORF">C4K68_01705</name>
</gene>
<comment type="caution">
    <text evidence="11">The sequence shown here is derived from an EMBL/GenBank/DDBJ whole genome shotgun (WGS) entry which is preliminary data.</text>
</comment>
<dbReference type="SUPFAM" id="SSF54292">
    <property type="entry name" value="2Fe-2S ferredoxin-like"/>
    <property type="match status" value="1"/>
</dbReference>
<dbReference type="Gene3D" id="3.10.20.30">
    <property type="match status" value="1"/>
</dbReference>
<dbReference type="InterPro" id="IPR012675">
    <property type="entry name" value="Beta-grasp_dom_sf"/>
</dbReference>
<dbReference type="Gene3D" id="2.40.30.10">
    <property type="entry name" value="Translation factors"/>
    <property type="match status" value="1"/>
</dbReference>
<reference evidence="11 12" key="1">
    <citation type="submission" date="2018-02" db="EMBL/GenBank/DDBJ databases">
        <title>novel marine gammaproteobacteria from coastal saline agro ecosystem.</title>
        <authorList>
            <person name="Krishnan R."/>
            <person name="Ramesh Kumar N."/>
        </authorList>
    </citation>
    <scope>NUCLEOTIDE SEQUENCE [LARGE SCALE GENOMIC DNA]</scope>
    <source>
        <strain evidence="11 12">228</strain>
    </source>
</reference>
<keyword evidence="3" id="KW-0288">FMN</keyword>
<name>A0A2S5KWZ7_9PROT</name>
<dbReference type="Pfam" id="PF22290">
    <property type="entry name" value="DmmA-like_N"/>
    <property type="match status" value="1"/>
</dbReference>
<feature type="domain" description="2Fe-2S ferredoxin-type" evidence="9">
    <location>
        <begin position="228"/>
        <end position="313"/>
    </location>
</feature>
<dbReference type="CDD" id="cd06185">
    <property type="entry name" value="PDR_like"/>
    <property type="match status" value="1"/>
</dbReference>
<keyword evidence="6" id="KW-0560">Oxidoreductase</keyword>
<sequence>MSELLDVRVASVRQLTPLVREFTFEAVSGELPGFSAGSHVQVHMPGTGRPLCNAYSLLSDPQQRQHYRIAVRLQEQSRGGSRFMHEQVKEGDVLRLSPPANLFAPHSRAGHHLMIAGGIGITPFMAYIAALEQRGGSMELHYAYRSGLTDTYLEELAARLGAALHPYDGRAGQRLDIRQVLSDQPLGTHVYICGPDSLISDVCQTADALGWPAERIHWEAFAAPEPGEPFVAELADGRTLAVPGDYSLLEALEQAGVPVPNLCRGGVCGQCMTSYSAGEVDHRDLYLSDSERADHLMPCVSRGKGGCTVKLAL</sequence>
<dbReference type="PANTHER" id="PTHR47354:SF1">
    <property type="entry name" value="CARNITINE MONOOXYGENASE REDUCTASE SUBUNIT"/>
    <property type="match status" value="1"/>
</dbReference>
<evidence type="ECO:0000256" key="5">
    <source>
        <dbReference type="ARBA" id="ARBA00022723"/>
    </source>
</evidence>
<dbReference type="SUPFAM" id="SSF52343">
    <property type="entry name" value="Ferredoxin reductase-like, C-terminal NADP-linked domain"/>
    <property type="match status" value="1"/>
</dbReference>
<dbReference type="PROSITE" id="PS00197">
    <property type="entry name" value="2FE2S_FER_1"/>
    <property type="match status" value="1"/>
</dbReference>
<proteinExistence type="predicted"/>
<keyword evidence="5" id="KW-0479">Metal-binding</keyword>
<dbReference type="InterPro" id="IPR006058">
    <property type="entry name" value="2Fe2S_fd_BS"/>
</dbReference>
<keyword evidence="2" id="KW-0285">Flavoprotein</keyword>
<evidence type="ECO:0000256" key="4">
    <source>
        <dbReference type="ARBA" id="ARBA00022714"/>
    </source>
</evidence>
<dbReference type="InterPro" id="IPR036010">
    <property type="entry name" value="2Fe-2S_ferredoxin-like_sf"/>
</dbReference>
<dbReference type="CDD" id="cd00207">
    <property type="entry name" value="fer2"/>
    <property type="match status" value="1"/>
</dbReference>
<dbReference type="InterPro" id="IPR017938">
    <property type="entry name" value="Riboflavin_synthase-like_b-brl"/>
</dbReference>
<protein>
    <submittedName>
        <fullName evidence="11">Oxidoreductase</fullName>
    </submittedName>
</protein>
<dbReference type="InterPro" id="IPR050415">
    <property type="entry name" value="MRET"/>
</dbReference>
<evidence type="ECO:0000313" key="11">
    <source>
        <dbReference type="EMBL" id="PPC79162.1"/>
    </source>
</evidence>
<dbReference type="SUPFAM" id="SSF63380">
    <property type="entry name" value="Riboflavin synthase domain-like"/>
    <property type="match status" value="1"/>
</dbReference>
<dbReference type="Proteomes" id="UP000238196">
    <property type="component" value="Unassembled WGS sequence"/>
</dbReference>
<feature type="domain" description="FAD-binding FR-type" evidence="10">
    <location>
        <begin position="2"/>
        <end position="106"/>
    </location>
</feature>
<dbReference type="PRINTS" id="PR00409">
    <property type="entry name" value="PHDIOXRDTASE"/>
</dbReference>
<dbReference type="OrthoDB" id="544091at2"/>